<name>A0A1Z4JIC6_LEPBY</name>
<evidence type="ECO:0000313" key="2">
    <source>
        <dbReference type="Proteomes" id="UP000217895"/>
    </source>
</evidence>
<accession>A0A1Z4JIC6</accession>
<proteinExistence type="predicted"/>
<evidence type="ECO:0000313" key="1">
    <source>
        <dbReference type="EMBL" id="BAY56481.1"/>
    </source>
</evidence>
<sequence>MQLSPKLLHAIEQMAESQSIFPEQFIIQTLTTEETNRLQPSSSTSQTGLREKEGMLVFDTAPLDHIDFNALIAQSFEEADSEQTLA</sequence>
<protein>
    <submittedName>
        <fullName evidence="1">Uncharacterized protein</fullName>
    </submittedName>
</protein>
<reference evidence="1 2" key="1">
    <citation type="submission" date="2017-06" db="EMBL/GenBank/DDBJ databases">
        <title>Genome sequencing of cyanobaciteial culture collection at National Institute for Environmental Studies (NIES).</title>
        <authorList>
            <person name="Hirose Y."/>
            <person name="Shimura Y."/>
            <person name="Fujisawa T."/>
            <person name="Nakamura Y."/>
            <person name="Kawachi M."/>
        </authorList>
    </citation>
    <scope>NUCLEOTIDE SEQUENCE [LARGE SCALE GENOMIC DNA]</scope>
    <source>
        <strain evidence="1 2">NIES-2135</strain>
    </source>
</reference>
<dbReference type="AlphaFoldDB" id="A0A1Z4JIC6"/>
<organism evidence="1 2">
    <name type="scientific">Leptolyngbya boryana NIES-2135</name>
    <dbReference type="NCBI Taxonomy" id="1973484"/>
    <lineage>
        <taxon>Bacteria</taxon>
        <taxon>Bacillati</taxon>
        <taxon>Cyanobacteriota</taxon>
        <taxon>Cyanophyceae</taxon>
        <taxon>Leptolyngbyales</taxon>
        <taxon>Leptolyngbyaceae</taxon>
        <taxon>Leptolyngbya group</taxon>
        <taxon>Leptolyngbya</taxon>
    </lineage>
</organism>
<keyword evidence="2" id="KW-1185">Reference proteome</keyword>
<gene>
    <name evidence="1" type="ORF">NIES2135_33150</name>
</gene>
<dbReference type="EMBL" id="AP018203">
    <property type="protein sequence ID" value="BAY56481.1"/>
    <property type="molecule type" value="Genomic_DNA"/>
</dbReference>
<dbReference type="Proteomes" id="UP000217895">
    <property type="component" value="Chromosome"/>
</dbReference>